<name>A0A6H1ZTX3_9ZZZZ</name>
<gene>
    <name evidence="1" type="ORF">TM448A01920_0016</name>
</gene>
<dbReference type="EMBL" id="MT144224">
    <property type="protein sequence ID" value="QJA50912.1"/>
    <property type="molecule type" value="Genomic_DNA"/>
</dbReference>
<protein>
    <submittedName>
        <fullName evidence="1">Uncharacterized protein</fullName>
    </submittedName>
</protein>
<evidence type="ECO:0000313" key="1">
    <source>
        <dbReference type="EMBL" id="QJA50912.1"/>
    </source>
</evidence>
<reference evidence="1" key="1">
    <citation type="submission" date="2020-03" db="EMBL/GenBank/DDBJ databases">
        <title>The deep terrestrial virosphere.</title>
        <authorList>
            <person name="Holmfeldt K."/>
            <person name="Nilsson E."/>
            <person name="Simone D."/>
            <person name="Lopez-Fernandez M."/>
            <person name="Wu X."/>
            <person name="de Brujin I."/>
            <person name="Lundin D."/>
            <person name="Andersson A."/>
            <person name="Bertilsson S."/>
            <person name="Dopson M."/>
        </authorList>
    </citation>
    <scope>NUCLEOTIDE SEQUENCE</scope>
    <source>
        <strain evidence="1">TM448A01920</strain>
    </source>
</reference>
<organism evidence="1">
    <name type="scientific">viral metagenome</name>
    <dbReference type="NCBI Taxonomy" id="1070528"/>
    <lineage>
        <taxon>unclassified sequences</taxon>
        <taxon>metagenomes</taxon>
        <taxon>organismal metagenomes</taxon>
    </lineage>
</organism>
<proteinExistence type="predicted"/>
<dbReference type="AlphaFoldDB" id="A0A6H1ZTX3"/>
<sequence>MQSWHKWEEITEEVQRVYMDSADHIISIICTDIEGVKNPYEADKDILDRQTVQGAQYEAIEEFRQSILQRLGGKCSD</sequence>
<accession>A0A6H1ZTX3</accession>